<dbReference type="InterPro" id="IPR050109">
    <property type="entry name" value="HTH-type_TetR-like_transc_reg"/>
</dbReference>
<protein>
    <recommendedName>
        <fullName evidence="5">HTH tetR-type domain-containing protein</fullName>
    </recommendedName>
</protein>
<dbReference type="PROSITE" id="PS50977">
    <property type="entry name" value="HTH_TETR_2"/>
    <property type="match status" value="1"/>
</dbReference>
<dbReference type="InterPro" id="IPR009057">
    <property type="entry name" value="Homeodomain-like_sf"/>
</dbReference>
<evidence type="ECO:0000256" key="2">
    <source>
        <dbReference type="ARBA" id="ARBA00023125"/>
    </source>
</evidence>
<name>A0ABP7WRE6_9GAMM</name>
<feature type="domain" description="HTH tetR-type" evidence="5">
    <location>
        <begin position="11"/>
        <end position="70"/>
    </location>
</feature>
<evidence type="ECO:0000313" key="7">
    <source>
        <dbReference type="Proteomes" id="UP001500392"/>
    </source>
</evidence>
<dbReference type="InterPro" id="IPR001647">
    <property type="entry name" value="HTH_TetR"/>
</dbReference>
<dbReference type="SUPFAM" id="SSF46689">
    <property type="entry name" value="Homeodomain-like"/>
    <property type="match status" value="1"/>
</dbReference>
<accession>A0ABP7WRE6</accession>
<evidence type="ECO:0000256" key="1">
    <source>
        <dbReference type="ARBA" id="ARBA00023015"/>
    </source>
</evidence>
<keyword evidence="1" id="KW-0805">Transcription regulation</keyword>
<gene>
    <name evidence="6" type="ORF">GCM10022414_18930</name>
</gene>
<evidence type="ECO:0000313" key="6">
    <source>
        <dbReference type="EMBL" id="GAA4095031.1"/>
    </source>
</evidence>
<dbReference type="Gene3D" id="1.10.357.10">
    <property type="entry name" value="Tetracycline Repressor, domain 2"/>
    <property type="match status" value="1"/>
</dbReference>
<evidence type="ECO:0000259" key="5">
    <source>
        <dbReference type="PROSITE" id="PS50977"/>
    </source>
</evidence>
<reference evidence="7" key="1">
    <citation type="journal article" date="2019" name="Int. J. Syst. Evol. Microbiol.">
        <title>The Global Catalogue of Microorganisms (GCM) 10K type strain sequencing project: providing services to taxonomists for standard genome sequencing and annotation.</title>
        <authorList>
            <consortium name="The Broad Institute Genomics Platform"/>
            <consortium name="The Broad Institute Genome Sequencing Center for Infectious Disease"/>
            <person name="Wu L."/>
            <person name="Ma J."/>
        </authorList>
    </citation>
    <scope>NUCLEOTIDE SEQUENCE [LARGE SCALE GENOMIC DNA]</scope>
    <source>
        <strain evidence="7">JCM 17304</strain>
    </source>
</reference>
<dbReference type="PRINTS" id="PR00455">
    <property type="entry name" value="HTHTETR"/>
</dbReference>
<feature type="DNA-binding region" description="H-T-H motif" evidence="4">
    <location>
        <begin position="33"/>
        <end position="52"/>
    </location>
</feature>
<keyword evidence="7" id="KW-1185">Reference proteome</keyword>
<evidence type="ECO:0000256" key="3">
    <source>
        <dbReference type="ARBA" id="ARBA00023163"/>
    </source>
</evidence>
<comment type="caution">
    <text evidence="6">The sequence shown here is derived from an EMBL/GenBank/DDBJ whole genome shotgun (WGS) entry which is preliminary data.</text>
</comment>
<organism evidence="6 7">
    <name type="scientific">Zhongshania borealis</name>
    <dbReference type="NCBI Taxonomy" id="889488"/>
    <lineage>
        <taxon>Bacteria</taxon>
        <taxon>Pseudomonadati</taxon>
        <taxon>Pseudomonadota</taxon>
        <taxon>Gammaproteobacteria</taxon>
        <taxon>Cellvibrionales</taxon>
        <taxon>Spongiibacteraceae</taxon>
        <taxon>Zhongshania</taxon>
    </lineage>
</organism>
<evidence type="ECO:0000256" key="4">
    <source>
        <dbReference type="PROSITE-ProRule" id="PRU00335"/>
    </source>
</evidence>
<dbReference type="Proteomes" id="UP001500392">
    <property type="component" value="Unassembled WGS sequence"/>
</dbReference>
<proteinExistence type="predicted"/>
<dbReference type="PANTHER" id="PTHR30055:SF234">
    <property type="entry name" value="HTH-TYPE TRANSCRIPTIONAL REGULATOR BETI"/>
    <property type="match status" value="1"/>
</dbReference>
<dbReference type="RefSeq" id="WP_344935108.1">
    <property type="nucleotide sequence ID" value="NZ_BAABDM010000003.1"/>
</dbReference>
<dbReference type="PANTHER" id="PTHR30055">
    <property type="entry name" value="HTH-TYPE TRANSCRIPTIONAL REGULATOR RUTR"/>
    <property type="match status" value="1"/>
</dbReference>
<dbReference type="EMBL" id="BAABDM010000003">
    <property type="protein sequence ID" value="GAA4095031.1"/>
    <property type="molecule type" value="Genomic_DNA"/>
</dbReference>
<keyword evidence="3" id="KW-0804">Transcription</keyword>
<sequence>MARPKRQNDTPETRAQILQAARIEFAEQGIAAPLEAIAARCGIKRPSLLHHFSSKQALIAAVTDDILRMTRERLLSTISSPDGDYATTMQKIFGVLRELEREEQGVAGVLVHAMMAEDKGGPVTSKMAEFIDIIYASSVMAGSQKTQNPEEFRAAIAHLVIGEATRVALGSRAKALWGNGDGLTPLFSSYFLDDNTRKPDK</sequence>
<dbReference type="Pfam" id="PF00440">
    <property type="entry name" value="TetR_N"/>
    <property type="match status" value="1"/>
</dbReference>
<keyword evidence="2 4" id="KW-0238">DNA-binding</keyword>